<reference evidence="2" key="1">
    <citation type="journal article" date="2011" name="Nat. Biotechnol.">
        <title>The genomic sequence of the Chinese hamster ovary (CHO)-K1 cell line.</title>
        <authorList>
            <person name="Xu X."/>
            <person name="Nagarajan H."/>
            <person name="Lewis N.E."/>
            <person name="Pan S."/>
            <person name="Cai Z."/>
            <person name="Liu X."/>
            <person name="Chen W."/>
            <person name="Xie M."/>
            <person name="Wang W."/>
            <person name="Hammond S."/>
            <person name="Andersen M.R."/>
            <person name="Neff N."/>
            <person name="Passarelli B."/>
            <person name="Koh W."/>
            <person name="Fan H.C."/>
            <person name="Wang J."/>
            <person name="Gui Y."/>
            <person name="Lee K.H."/>
            <person name="Betenbaugh M.J."/>
            <person name="Quake S.R."/>
            <person name="Famili I."/>
            <person name="Palsson B.O."/>
            <person name="Wang J."/>
        </authorList>
    </citation>
    <scope>NUCLEOTIDE SEQUENCE [LARGE SCALE GENOMIC DNA]</scope>
    <source>
        <strain evidence="2">CHO K1 cell line</strain>
    </source>
</reference>
<dbReference type="EMBL" id="JH000604">
    <property type="protein sequence ID" value="EGV92934.1"/>
    <property type="molecule type" value="Genomic_DNA"/>
</dbReference>
<dbReference type="InParanoid" id="G3HQA6"/>
<evidence type="ECO:0000313" key="1">
    <source>
        <dbReference type="EMBL" id="EGV92934.1"/>
    </source>
</evidence>
<proteinExistence type="predicted"/>
<name>G3HQA6_CRIGR</name>
<gene>
    <name evidence="1" type="ORF">I79_013003</name>
</gene>
<evidence type="ECO:0000313" key="2">
    <source>
        <dbReference type="Proteomes" id="UP000001075"/>
    </source>
</evidence>
<dbReference type="Proteomes" id="UP000001075">
    <property type="component" value="Unassembled WGS sequence"/>
</dbReference>
<accession>G3HQA6</accession>
<protein>
    <submittedName>
        <fullName evidence="1">Uncharacterized protein</fullName>
    </submittedName>
</protein>
<dbReference type="AlphaFoldDB" id="G3HQA6"/>
<organism evidence="1 2">
    <name type="scientific">Cricetulus griseus</name>
    <name type="common">Chinese hamster</name>
    <name type="synonym">Cricetulus barabensis griseus</name>
    <dbReference type="NCBI Taxonomy" id="10029"/>
    <lineage>
        <taxon>Eukaryota</taxon>
        <taxon>Metazoa</taxon>
        <taxon>Chordata</taxon>
        <taxon>Craniata</taxon>
        <taxon>Vertebrata</taxon>
        <taxon>Euteleostomi</taxon>
        <taxon>Mammalia</taxon>
        <taxon>Eutheria</taxon>
        <taxon>Euarchontoglires</taxon>
        <taxon>Glires</taxon>
        <taxon>Rodentia</taxon>
        <taxon>Myomorpha</taxon>
        <taxon>Muroidea</taxon>
        <taxon>Cricetidae</taxon>
        <taxon>Cricetinae</taxon>
        <taxon>Cricetulus</taxon>
    </lineage>
</organism>
<sequence>MTHRFLEAFSVAELCNLYSSHSKFTKLNSEVLGFTNFSNPTLHFFNFCCTEESSTK</sequence>